<sequence length="588" mass="62823">MALVPTASQITVPEVLTKFGAEFEAVANAVENGEFALWVGSGISRRAPNLGNLIESAFDYLREGAIDPARAAAFMPAFEEALGLAEVPAVSVKAQYSKPLATWPEHDAIIDRLWNKYSRVLEIPIAGHPADFILWDAIDIRAAFDNPEPPAAEHLCMAILIMEGAVQAIASANWDGFIEAAVDRLSGGVPGYLQVVVDPGQLRGPVGRARLLKFHGCIVHATREPLVFRRFLTGSHTQIQGWPEEPEFAAMCQAVVTLATSHKTMVMGLSIQDNNLQTLFTRARVTHAWPWPSAPDAPAHIFCEDRIQQGQRDVLRLSYGQAYNDNPAAAQDATLLRAWGETVLIALVLKLLTDKLGRLMDLSLAQYGKGAIATALTPALTALEHDIAALAVPAAGEKCRTSFVNRGISLWSRALALFRNGALPSNPECYEALCSSTPNLIAADPNALGMGLGKFGIALALLQNGSMDGLWELKAPTVASLEGGALAARALHAGGIDRPVFVVKSATEAITLQSQGAFANDNAVVIHGDDAWRQMGGLSGPTVSPRRVSTAPGRTGSLSNTHVSLGALLMRCTDAAELQREFVAEMML</sequence>
<protein>
    <recommendedName>
        <fullName evidence="4">SIR2-like domain-containing protein</fullName>
    </recommendedName>
</protein>
<dbReference type="AlphaFoldDB" id="A0A0M3AVB8"/>
<reference evidence="2 3" key="1">
    <citation type="submission" date="2015-04" db="EMBL/GenBank/DDBJ databases">
        <title>Genome sequence of aromatic hydrocarbons-degrading Sphingobium chungbukense DJ77.</title>
        <authorList>
            <person name="Kim Y.-C."/>
            <person name="Chae J.-C."/>
        </authorList>
    </citation>
    <scope>NUCLEOTIDE SEQUENCE [LARGE SCALE GENOMIC DNA]</scope>
    <source>
        <strain evidence="2 3">DJ77</strain>
    </source>
</reference>
<evidence type="ECO:0000256" key="1">
    <source>
        <dbReference type="SAM" id="MobiDB-lite"/>
    </source>
</evidence>
<feature type="region of interest" description="Disordered" evidence="1">
    <location>
        <begin position="538"/>
        <end position="557"/>
    </location>
</feature>
<evidence type="ECO:0000313" key="3">
    <source>
        <dbReference type="Proteomes" id="UP000033874"/>
    </source>
</evidence>
<dbReference type="Proteomes" id="UP000033874">
    <property type="component" value="Unassembled WGS sequence"/>
</dbReference>
<keyword evidence="3" id="KW-1185">Reference proteome</keyword>
<name>A0A0M3AVB8_9SPHN</name>
<comment type="caution">
    <text evidence="2">The sequence shown here is derived from an EMBL/GenBank/DDBJ whole genome shotgun (WGS) entry which is preliminary data.</text>
</comment>
<evidence type="ECO:0008006" key="4">
    <source>
        <dbReference type="Google" id="ProtNLM"/>
    </source>
</evidence>
<dbReference type="EMBL" id="LBIC01000003">
    <property type="protein sequence ID" value="KKW92519.1"/>
    <property type="molecule type" value="Genomic_DNA"/>
</dbReference>
<proteinExistence type="predicted"/>
<organism evidence="2 3">
    <name type="scientific">Sphingobium chungbukense</name>
    <dbReference type="NCBI Taxonomy" id="56193"/>
    <lineage>
        <taxon>Bacteria</taxon>
        <taxon>Pseudomonadati</taxon>
        <taxon>Pseudomonadota</taxon>
        <taxon>Alphaproteobacteria</taxon>
        <taxon>Sphingomonadales</taxon>
        <taxon>Sphingomonadaceae</taxon>
        <taxon>Sphingobium</taxon>
    </lineage>
</organism>
<gene>
    <name evidence="2" type="ORF">YP76_06090</name>
</gene>
<dbReference type="RefSeq" id="WP_046762737.1">
    <property type="nucleotide sequence ID" value="NZ_LBIC01000003.1"/>
</dbReference>
<accession>A0A0M3AVB8</accession>
<dbReference type="PATRIC" id="fig|56193.3.peg.1267"/>
<evidence type="ECO:0000313" key="2">
    <source>
        <dbReference type="EMBL" id="KKW92519.1"/>
    </source>
</evidence>
<dbReference type="STRING" id="56193.YP76_06090"/>